<accession>A0A0N5AFP4</accession>
<keyword evidence="1" id="KW-0812">Transmembrane</keyword>
<proteinExistence type="predicted"/>
<feature type="transmembrane region" description="Helical" evidence="1">
    <location>
        <begin position="53"/>
        <end position="73"/>
    </location>
</feature>
<dbReference type="AlphaFoldDB" id="A0A0N5AFP4"/>
<sequence length="583" mass="65996">MTSDSINICVSSIVAPRLRQKLPRISFADGYEAVAAVCRTASVGSLITEVSIAIMRLLVFVAVSLAVSFSFGIDITVARTELNAGEQLNSSSVSYIYGVCYDLKYKYSDLLITSYAYMSSTGLQCLFLGKTKEEFEVSDMNAECMDKFFANSLSINDENDLLQIESFFLSHNYNSSEEASQILMISNDLNGQNTSHISQLNSSAECISIETNALREYNIRNCPQVPLQKYLVHPVMAVDEKGLNYCIFPVGSSSVFSTDVGEEDNVKVTTGQVTYEEAENHCIKKFGGRLIDVNSAAKNFLLHDILFYPFMSEPKAVLNSYQMTSFLIRSKIKFDSRMRMQKDALREKYMFQRPEYDGYISDECFLLKRLDELRIDTIMAENCSRYSAFICEASVPNGPPQKQDVSRNKFETFNEAETFCRREFKGHLLSVSSKNEAELLYEILFDDMKSRSSGSSGRLLGIRSLYGELPKHTDKTDTNYVITTAYGDKHSVDAFGKCFIFVRLYDQQRDTILRYNCDRTRPIKNLACKVLQESDDLDAEALLVDDIGGRRKRESLQVRICIVHNDYVSIKVKAFFEFAICSI</sequence>
<name>A0A0N5AFP4_9BILA</name>
<keyword evidence="1" id="KW-0472">Membrane</keyword>
<dbReference type="SUPFAM" id="SSF56436">
    <property type="entry name" value="C-type lectin-like"/>
    <property type="match status" value="2"/>
</dbReference>
<dbReference type="WBParaSite" id="SMUV_0000310601-mRNA-1">
    <property type="protein sequence ID" value="SMUV_0000310601-mRNA-1"/>
    <property type="gene ID" value="SMUV_0000310601"/>
</dbReference>
<dbReference type="InterPro" id="IPR016187">
    <property type="entry name" value="CTDL_fold"/>
</dbReference>
<keyword evidence="2" id="KW-1185">Reference proteome</keyword>
<dbReference type="InterPro" id="IPR016186">
    <property type="entry name" value="C-type_lectin-like/link_sf"/>
</dbReference>
<protein>
    <submittedName>
        <fullName evidence="3">C-type lectin domain-containing protein</fullName>
    </submittedName>
</protein>
<dbReference type="Proteomes" id="UP000046393">
    <property type="component" value="Unplaced"/>
</dbReference>
<evidence type="ECO:0000256" key="1">
    <source>
        <dbReference type="SAM" id="Phobius"/>
    </source>
</evidence>
<reference evidence="3" key="1">
    <citation type="submission" date="2017-02" db="UniProtKB">
        <authorList>
            <consortium name="WormBaseParasite"/>
        </authorList>
    </citation>
    <scope>IDENTIFICATION</scope>
</reference>
<dbReference type="Gene3D" id="3.10.100.10">
    <property type="entry name" value="Mannose-Binding Protein A, subunit A"/>
    <property type="match status" value="1"/>
</dbReference>
<keyword evidence="1" id="KW-1133">Transmembrane helix</keyword>
<organism evidence="2 3">
    <name type="scientific">Syphacia muris</name>
    <dbReference type="NCBI Taxonomy" id="451379"/>
    <lineage>
        <taxon>Eukaryota</taxon>
        <taxon>Metazoa</taxon>
        <taxon>Ecdysozoa</taxon>
        <taxon>Nematoda</taxon>
        <taxon>Chromadorea</taxon>
        <taxon>Rhabditida</taxon>
        <taxon>Spirurina</taxon>
        <taxon>Oxyuridomorpha</taxon>
        <taxon>Oxyuroidea</taxon>
        <taxon>Oxyuridae</taxon>
        <taxon>Syphacia</taxon>
    </lineage>
</organism>
<dbReference type="CDD" id="cd00037">
    <property type="entry name" value="CLECT"/>
    <property type="match status" value="1"/>
</dbReference>
<evidence type="ECO:0000313" key="2">
    <source>
        <dbReference type="Proteomes" id="UP000046393"/>
    </source>
</evidence>
<evidence type="ECO:0000313" key="3">
    <source>
        <dbReference type="WBParaSite" id="SMUV_0000310601-mRNA-1"/>
    </source>
</evidence>